<proteinExistence type="predicted"/>
<accession>A0A8J2ZA66</accession>
<reference evidence="1 2" key="1">
    <citation type="journal article" date="2014" name="Int. J. Syst. Evol. Microbiol.">
        <title>Complete genome sequence of Corynebacterium casei LMG S-19264T (=DSM 44701T), isolated from a smear-ripened cheese.</title>
        <authorList>
            <consortium name="US DOE Joint Genome Institute (JGI-PGF)"/>
            <person name="Walter F."/>
            <person name="Albersmeier A."/>
            <person name="Kalinowski J."/>
            <person name="Ruckert C."/>
        </authorList>
    </citation>
    <scope>NUCLEOTIDE SEQUENCE [LARGE SCALE GENOMIC DNA]</scope>
    <source>
        <strain evidence="1 2">CGMCC 1.16330</strain>
    </source>
</reference>
<dbReference type="AlphaFoldDB" id="A0A8J2ZA66"/>
<dbReference type="SUPFAM" id="SSF51182">
    <property type="entry name" value="RmlC-like cupins"/>
    <property type="match status" value="1"/>
</dbReference>
<dbReference type="InterPro" id="IPR011051">
    <property type="entry name" value="RmlC_Cupin_sf"/>
</dbReference>
<evidence type="ECO:0000313" key="1">
    <source>
        <dbReference type="EMBL" id="GGG27398.1"/>
    </source>
</evidence>
<organism evidence="1 2">
    <name type="scientific">Caldovatus sediminis</name>
    <dbReference type="NCBI Taxonomy" id="2041189"/>
    <lineage>
        <taxon>Bacteria</taxon>
        <taxon>Pseudomonadati</taxon>
        <taxon>Pseudomonadota</taxon>
        <taxon>Alphaproteobacteria</taxon>
        <taxon>Acetobacterales</taxon>
        <taxon>Roseomonadaceae</taxon>
        <taxon>Caldovatus</taxon>
    </lineage>
</organism>
<dbReference type="Gene3D" id="2.60.120.10">
    <property type="entry name" value="Jelly Rolls"/>
    <property type="match status" value="1"/>
</dbReference>
<gene>
    <name evidence="1" type="ORF">GCM10010964_14190</name>
</gene>
<dbReference type="InterPro" id="IPR014710">
    <property type="entry name" value="RmlC-like_jellyroll"/>
</dbReference>
<dbReference type="RefSeq" id="WP_188899306.1">
    <property type="nucleotide sequence ID" value="NZ_BMKS01000003.1"/>
</dbReference>
<dbReference type="Proteomes" id="UP000597507">
    <property type="component" value="Unassembled WGS sequence"/>
</dbReference>
<sequence length="235" mass="25613">MLARESQPDEYMVLLPDPGTAAEVTTAEGTARVEGHSLLILPPGGSSLRVLGAGPVRRLFSHRAEDLAARCANAASYAAPHPNVAPLAPWPGPPGGFRLRAYSLDVPETPGRFGRIFRCTTLMVNVLTPHQGPRDPGRMSPHHHDDFEQGSLALRGEFVHHLRWPWTTDMRLWRNDEHVLCGSPSLCVIPPPAIHTSQAVGAGTNWLVDIFAPPRRDFSGRPGWVLNEADYPAAP</sequence>
<protein>
    <submittedName>
        <fullName evidence="1">Uncharacterized protein</fullName>
    </submittedName>
</protein>
<keyword evidence="2" id="KW-1185">Reference proteome</keyword>
<dbReference type="EMBL" id="BMKS01000003">
    <property type="protein sequence ID" value="GGG27398.1"/>
    <property type="molecule type" value="Genomic_DNA"/>
</dbReference>
<evidence type="ECO:0000313" key="2">
    <source>
        <dbReference type="Proteomes" id="UP000597507"/>
    </source>
</evidence>
<comment type="caution">
    <text evidence="1">The sequence shown here is derived from an EMBL/GenBank/DDBJ whole genome shotgun (WGS) entry which is preliminary data.</text>
</comment>
<name>A0A8J2ZA66_9PROT</name>